<dbReference type="GeneID" id="54278945"/>
<feature type="compositionally biased region" description="Basic residues" evidence="6">
    <location>
        <begin position="337"/>
        <end position="346"/>
    </location>
</feature>
<evidence type="ECO:0000256" key="3">
    <source>
        <dbReference type="ARBA" id="ARBA00012787"/>
    </source>
</evidence>
<dbReference type="GO" id="GO:0006400">
    <property type="term" value="P:tRNA modification"/>
    <property type="evidence" value="ECO:0007669"/>
    <property type="project" value="TreeGrafter"/>
</dbReference>
<dbReference type="SUPFAM" id="SSF55120">
    <property type="entry name" value="Pseudouridine synthase"/>
    <property type="match status" value="1"/>
</dbReference>
<dbReference type="RefSeq" id="XP_033383579.1">
    <property type="nucleotide sequence ID" value="XM_033521548.1"/>
</dbReference>
<dbReference type="GO" id="GO:1990481">
    <property type="term" value="P:mRNA pseudouridine synthesis"/>
    <property type="evidence" value="ECO:0007669"/>
    <property type="project" value="TreeGrafter"/>
</dbReference>
<reference evidence="8" key="1">
    <citation type="journal article" date="2020" name="Stud. Mycol.">
        <title>101 Dothideomycetes genomes: a test case for predicting lifestyles and emergence of pathogens.</title>
        <authorList>
            <person name="Haridas S."/>
            <person name="Albert R."/>
            <person name="Binder M."/>
            <person name="Bloem J."/>
            <person name="Labutti K."/>
            <person name="Salamov A."/>
            <person name="Andreopoulos B."/>
            <person name="Baker S."/>
            <person name="Barry K."/>
            <person name="Bills G."/>
            <person name="Bluhm B."/>
            <person name="Cannon C."/>
            <person name="Castanera R."/>
            <person name="Culley D."/>
            <person name="Daum C."/>
            <person name="Ezra D."/>
            <person name="Gonzalez J."/>
            <person name="Henrissat B."/>
            <person name="Kuo A."/>
            <person name="Liang C."/>
            <person name="Lipzen A."/>
            <person name="Lutzoni F."/>
            <person name="Magnuson J."/>
            <person name="Mondo S."/>
            <person name="Nolan M."/>
            <person name="Ohm R."/>
            <person name="Pangilinan J."/>
            <person name="Park H.-J."/>
            <person name="Ramirez L."/>
            <person name="Alfaro M."/>
            <person name="Sun H."/>
            <person name="Tritt A."/>
            <person name="Yoshinaga Y."/>
            <person name="Zwiers L.-H."/>
            <person name="Turgeon B."/>
            <person name="Goodwin S."/>
            <person name="Spatafora J."/>
            <person name="Crous P."/>
            <person name="Grigoriev I."/>
        </authorList>
    </citation>
    <scope>NUCLEOTIDE SEQUENCE</scope>
    <source>
        <strain evidence="8">CBS 175.79</strain>
    </source>
</reference>
<dbReference type="PANTHER" id="PTHR13767">
    <property type="entry name" value="TRNA-PSEUDOURIDINE SYNTHASE"/>
    <property type="match status" value="1"/>
</dbReference>
<dbReference type="AlphaFoldDB" id="A0A6A5XRB9"/>
<organism evidence="8 9">
    <name type="scientific">Aaosphaeria arxii CBS 175.79</name>
    <dbReference type="NCBI Taxonomy" id="1450172"/>
    <lineage>
        <taxon>Eukaryota</taxon>
        <taxon>Fungi</taxon>
        <taxon>Dikarya</taxon>
        <taxon>Ascomycota</taxon>
        <taxon>Pezizomycotina</taxon>
        <taxon>Dothideomycetes</taxon>
        <taxon>Pleosporomycetidae</taxon>
        <taxon>Pleosporales</taxon>
        <taxon>Pleosporales incertae sedis</taxon>
        <taxon>Aaosphaeria</taxon>
    </lineage>
</organism>
<name>A0A6A5XRB9_9PLEO</name>
<dbReference type="PANTHER" id="PTHR13767:SF2">
    <property type="entry name" value="PSEUDOURIDYLATE SYNTHASE TRUB1"/>
    <property type="match status" value="1"/>
</dbReference>
<gene>
    <name evidence="8" type="ORF">BU24DRAFT_174374</name>
</gene>
<keyword evidence="9" id="KW-1185">Reference proteome</keyword>
<dbReference type="OrthoDB" id="9995526at2759"/>
<comment type="similarity">
    <text evidence="2">Belongs to the pseudouridine synthase TruB family.</text>
</comment>
<evidence type="ECO:0000256" key="1">
    <source>
        <dbReference type="ARBA" id="ARBA00001166"/>
    </source>
</evidence>
<dbReference type="InterPro" id="IPR014780">
    <property type="entry name" value="tRNA_psdUridine_synth_TruB"/>
</dbReference>
<keyword evidence="5" id="KW-0413">Isomerase</keyword>
<keyword evidence="4" id="KW-0819">tRNA processing</keyword>
<evidence type="ECO:0000256" key="2">
    <source>
        <dbReference type="ARBA" id="ARBA00008999"/>
    </source>
</evidence>
<dbReference type="Gene3D" id="3.30.2350.10">
    <property type="entry name" value="Pseudouridine synthase"/>
    <property type="match status" value="1"/>
</dbReference>
<dbReference type="Pfam" id="PF01509">
    <property type="entry name" value="TruB_N"/>
    <property type="match status" value="1"/>
</dbReference>
<dbReference type="Proteomes" id="UP000799778">
    <property type="component" value="Unassembled WGS sequence"/>
</dbReference>
<comment type="catalytic activity">
    <reaction evidence="1">
        <text>a uridine in mRNA = a pseudouridine in mRNA</text>
        <dbReference type="Rhea" id="RHEA:56644"/>
        <dbReference type="Rhea" id="RHEA-COMP:14658"/>
        <dbReference type="Rhea" id="RHEA-COMP:14659"/>
        <dbReference type="ChEBI" id="CHEBI:65314"/>
        <dbReference type="ChEBI" id="CHEBI:65315"/>
    </reaction>
</comment>
<dbReference type="GO" id="GO:0003723">
    <property type="term" value="F:RNA binding"/>
    <property type="evidence" value="ECO:0007669"/>
    <property type="project" value="InterPro"/>
</dbReference>
<evidence type="ECO:0000313" key="8">
    <source>
        <dbReference type="EMBL" id="KAF2015240.1"/>
    </source>
</evidence>
<accession>A0A6A5XRB9</accession>
<dbReference type="HAMAP" id="MF_01080">
    <property type="entry name" value="TruB_bact"/>
    <property type="match status" value="1"/>
</dbReference>
<dbReference type="EMBL" id="ML978069">
    <property type="protein sequence ID" value="KAF2015240.1"/>
    <property type="molecule type" value="Genomic_DNA"/>
</dbReference>
<evidence type="ECO:0000256" key="4">
    <source>
        <dbReference type="ARBA" id="ARBA00022694"/>
    </source>
</evidence>
<evidence type="ECO:0000256" key="5">
    <source>
        <dbReference type="ARBA" id="ARBA00023235"/>
    </source>
</evidence>
<evidence type="ECO:0000256" key="6">
    <source>
        <dbReference type="SAM" id="MobiDB-lite"/>
    </source>
</evidence>
<dbReference type="GO" id="GO:0005634">
    <property type="term" value="C:nucleus"/>
    <property type="evidence" value="ECO:0007669"/>
    <property type="project" value="TreeGrafter"/>
</dbReference>
<feature type="domain" description="Pseudouridine synthase II N-terminal" evidence="7">
    <location>
        <begin position="75"/>
        <end position="204"/>
    </location>
</feature>
<evidence type="ECO:0000313" key="9">
    <source>
        <dbReference type="Proteomes" id="UP000799778"/>
    </source>
</evidence>
<dbReference type="EC" id="5.4.99.25" evidence="3"/>
<evidence type="ECO:0000259" key="7">
    <source>
        <dbReference type="Pfam" id="PF01509"/>
    </source>
</evidence>
<feature type="region of interest" description="Disordered" evidence="6">
    <location>
        <begin position="315"/>
        <end position="359"/>
    </location>
</feature>
<sequence>MAENEQVVLEGIFGVFKPATTSTPQVLLDLQKIFASSRTFAPLLEETRRKRFEQDLHQRDDQKCKNKEGEGRFFKMGHGGTLDPLASGVLIVGIGAGTKELPNYLACSKTYETVILFGKSTDTYDVDGSITEEAGWSHVTAELLESQLEQFRGTIKQMPPVYSALKINGIKACEYIRSGLPLPRELASREVHVEECSLIEWMDAGTHSYRWPGSTENAMAPAARILLTVSSGFYVRSFVHDLGIACGSLATMAALLRSRQAVFSIPGHGTSAESIPTISYDDLNAGENVWGSLVTEQITKWKDLQVSTEKPERKQRFRGEWLARTRQERIKQQGGKTKGKYNKKRSEKADELNQKPLTS</sequence>
<proteinExistence type="inferred from homology"/>
<protein>
    <recommendedName>
        <fullName evidence="3">tRNA pseudouridine(55) synthase</fullName>
        <ecNumber evidence="3">5.4.99.25</ecNumber>
    </recommendedName>
</protein>
<dbReference type="GO" id="GO:0160148">
    <property type="term" value="F:tRNA pseudouridine(55) synthase activity"/>
    <property type="evidence" value="ECO:0007669"/>
    <property type="project" value="UniProtKB-EC"/>
</dbReference>
<dbReference type="InterPro" id="IPR020103">
    <property type="entry name" value="PsdUridine_synth_cat_dom_sf"/>
</dbReference>
<feature type="compositionally biased region" description="Basic and acidic residues" evidence="6">
    <location>
        <begin position="315"/>
        <end position="331"/>
    </location>
</feature>
<dbReference type="InterPro" id="IPR002501">
    <property type="entry name" value="PsdUridine_synth_N"/>
</dbReference>